<dbReference type="InterPro" id="IPR036465">
    <property type="entry name" value="vWFA_dom_sf"/>
</dbReference>
<dbReference type="SUPFAM" id="SSF53300">
    <property type="entry name" value="vWA-like"/>
    <property type="match status" value="1"/>
</dbReference>
<keyword evidence="2" id="KW-0812">Transmembrane</keyword>
<keyword evidence="5" id="KW-1185">Reference proteome</keyword>
<feature type="region of interest" description="Disordered" evidence="1">
    <location>
        <begin position="151"/>
        <end position="193"/>
    </location>
</feature>
<reference evidence="4 5" key="1">
    <citation type="submission" date="2015-05" db="EMBL/GenBank/DDBJ databases">
        <title>Evolution of Trichinella species and genotypes.</title>
        <authorList>
            <person name="Korhonen P.K."/>
            <person name="Edoardo P."/>
            <person name="Giuseppe L.R."/>
            <person name="Gasser R.B."/>
        </authorList>
    </citation>
    <scope>NUCLEOTIDE SEQUENCE [LARGE SCALE GENOMIC DNA]</scope>
    <source>
        <strain evidence="4">ISS10</strain>
    </source>
</reference>
<protein>
    <submittedName>
        <fullName evidence="4">Copine family protein 2</fullName>
    </submittedName>
</protein>
<feature type="compositionally biased region" description="Polar residues" evidence="1">
    <location>
        <begin position="221"/>
        <end position="231"/>
    </location>
</feature>
<dbReference type="Pfam" id="PF07002">
    <property type="entry name" value="Copine"/>
    <property type="match status" value="1"/>
</dbReference>
<feature type="region of interest" description="Disordered" evidence="1">
    <location>
        <begin position="853"/>
        <end position="873"/>
    </location>
</feature>
<organism evidence="4 5">
    <name type="scientific">Trichinella nativa</name>
    <dbReference type="NCBI Taxonomy" id="6335"/>
    <lineage>
        <taxon>Eukaryota</taxon>
        <taxon>Metazoa</taxon>
        <taxon>Ecdysozoa</taxon>
        <taxon>Nematoda</taxon>
        <taxon>Enoplea</taxon>
        <taxon>Dorylaimia</taxon>
        <taxon>Trichinellida</taxon>
        <taxon>Trichinellidae</taxon>
        <taxon>Trichinella</taxon>
    </lineage>
</organism>
<dbReference type="InterPro" id="IPR010734">
    <property type="entry name" value="Copine_C"/>
</dbReference>
<dbReference type="SMART" id="SM00327">
    <property type="entry name" value="VWA"/>
    <property type="match status" value="1"/>
</dbReference>
<evidence type="ECO:0000256" key="1">
    <source>
        <dbReference type="SAM" id="MobiDB-lite"/>
    </source>
</evidence>
<dbReference type="GO" id="GO:0016567">
    <property type="term" value="P:protein ubiquitination"/>
    <property type="evidence" value="ECO:0007669"/>
    <property type="project" value="TreeGrafter"/>
</dbReference>
<keyword evidence="2" id="KW-1133">Transmembrane helix</keyword>
<sequence length="1655" mass="184426">MFRISLQTFASIDIHTVCVCVCRVLNRADFFFCFLNIICLRLIYFNLFACVFASSTPTIAVIIYLPMEYFHQVEIVCSAKFGCNYSFCNLRLSNEQPVMRSSMADCCVKFCCCFRIKRNGTSDFRDQTADGQRSTDGAHDYSTTTFANDSAGQLVGTTSPNTTTVTLGSSHGGHSFDEDVDDGGGGGRFGDSLPKRKGGGRWFYRLFFKDRHKKLQEMNDSETVPAQSVLSGETPPATTPAADERQAAVIRAEMHQLGQTAADSVQQTFGTAGGRLIYEVDGLEPMSGGLKSFVTYRIYQSPSNVQRQQQQLQLNSNYAQVPSSFTYLLPNNAAAKKKSAQIKHIESKLENAVNSNGERCRTVDKSPITSGTLDDDQLLSLTPSFIVEHAPLQNDHQTSIPSSYNDLIGKVLMRNTRNDTFSELNASGNDDDTLSNGGFYSSTPKKSVQHSRKLIFEIDSSSLMQPESKENIIPDLEFWQDRQVPYANIVLPERAGERKKSGEVGMGCGYLDENFKAATLEEQCKDLALNEAKFKNNYSVLPSGLSLKETRRNEAKYNFLFKDALQDGKLQGTGQHELGDYNKANTILDIKKQFDKPVFGDERVKVFDQLLPSEKQKLDSLEKGSYADDYPISLSRFRDMCTTAASVKKKLQTTAEDEQAGKQTNRIEGINADGCSVTGDDGSKKSFRYLLPRDDKAVDKSKIYSLHYQKSDCQESSVLTESNTATVNDDAPFELKLHKTDQQLFVGTDDSTLRLQLPRDVQVVEKEVVSNADHSSSALDNVDDSKFAVAASGLLETADDTVPDVRMDDELSKRTAWFEDFPADSSWTEEENGVEFHWSRLERNSDISCEEQSTITTSEDVNEKSWNGGVPASGNDSVDVIREMLSNVHLDDSEISEAAFDSEHVSSEITEILNITFEKRTEKQRIVAPFNFASKSSNVATVIHCGETVNFEEENIDVPVTPAVDNIAGEVVNLGNYAKDEKENIKVEVDLLLPNDEKLSNSDDISQARQVTNDDIYASEDGQHAWPDCVVPKSPSPVLWESDENPSIVDNCDTEIPMNISSDFESNQKMTAESSAVVEFVEGEKNLFGNLLPNCDLQSNTNSDVKSCEQLLSTENVQQDLNSIAEANEFSNDFDSDVDQNKDSFAGNEVVTEEIVSVFEKSTTNQRDDESALTTMMENATMHDSVSRSVKLSVADTDYGARMKSELELKEISCSAPLCEQYPNLKSVNGEMLDTSGRECQTEKRNLTSSENNANAVQVMRSVDSHQLLDTEKCELENTLAKKPFQEESCGKIKVNKTRKRRKKNGMQCQKKKRDRISTLLKDLGMHDFMHRAEHCTLDELSELISKAGLEKSHLIFGIDYTRSNAHQGERTFHGRSLHAIQPGILNPYQQVIRVLGETMACFDQNGIIPAFGFGDAKTCDEGVFPLKLNGEECKGFQEVLTAYNARTPTIELGGPTNFVPLIKKAIDICSSRKAYHILVIVADGQVTNEMINQQAIAAASHYPLSIIMVGVGDGPWNMMKRFDETLPKRQFDNFHFVDFHEVTSGVSNPEVTFAVHALMEIPEQYRTIKAFVVLQRRYRMLLPFLRYKQSALALAWCGILCVCFALGYWISRRIMTEFGKNNMKILIFPTGGNVLYEPASPGYTTPLLGVKFSQ</sequence>
<dbReference type="OrthoDB" id="5855668at2759"/>
<dbReference type="EMBL" id="JYDW01000306">
    <property type="protein sequence ID" value="KRZ49553.1"/>
    <property type="molecule type" value="Genomic_DNA"/>
</dbReference>
<dbReference type="PANTHER" id="PTHR45751">
    <property type="entry name" value="COPINE FAMILY PROTEIN 1"/>
    <property type="match status" value="1"/>
</dbReference>
<dbReference type="STRING" id="6335.A0A0V1KR03"/>
<dbReference type="GO" id="GO:0004842">
    <property type="term" value="F:ubiquitin-protein transferase activity"/>
    <property type="evidence" value="ECO:0007669"/>
    <property type="project" value="TreeGrafter"/>
</dbReference>
<proteinExistence type="predicted"/>
<dbReference type="GO" id="GO:0005634">
    <property type="term" value="C:nucleus"/>
    <property type="evidence" value="ECO:0007669"/>
    <property type="project" value="TreeGrafter"/>
</dbReference>
<feature type="domain" description="VWFA" evidence="3">
    <location>
        <begin position="1352"/>
        <end position="1542"/>
    </location>
</feature>
<dbReference type="Proteomes" id="UP000054721">
    <property type="component" value="Unassembled WGS sequence"/>
</dbReference>
<feature type="transmembrane region" description="Helical" evidence="2">
    <location>
        <begin position="1592"/>
        <end position="1611"/>
    </location>
</feature>
<feature type="region of interest" description="Disordered" evidence="1">
    <location>
        <begin position="219"/>
        <end position="241"/>
    </location>
</feature>
<name>A0A0V1KR03_9BILA</name>
<evidence type="ECO:0000313" key="5">
    <source>
        <dbReference type="Proteomes" id="UP000054721"/>
    </source>
</evidence>
<evidence type="ECO:0000259" key="3">
    <source>
        <dbReference type="SMART" id="SM00327"/>
    </source>
</evidence>
<evidence type="ECO:0000256" key="2">
    <source>
        <dbReference type="SAM" id="Phobius"/>
    </source>
</evidence>
<dbReference type="InterPro" id="IPR002035">
    <property type="entry name" value="VWF_A"/>
</dbReference>
<feature type="transmembrane region" description="Helical" evidence="2">
    <location>
        <begin position="42"/>
        <end position="65"/>
    </location>
</feature>
<comment type="caution">
    <text evidence="4">The sequence shown here is derived from an EMBL/GenBank/DDBJ whole genome shotgun (WGS) entry which is preliminary data.</text>
</comment>
<gene>
    <name evidence="4" type="primary">cpna-2</name>
    <name evidence="4" type="ORF">T02_11838</name>
</gene>
<dbReference type="PANTHER" id="PTHR45751:SF11">
    <property type="entry name" value="COPINE FAMILY PROTEIN 2"/>
    <property type="match status" value="1"/>
</dbReference>
<dbReference type="InterPro" id="IPR052079">
    <property type="entry name" value="E3_ligase/Copine_domain"/>
</dbReference>
<keyword evidence="2" id="KW-0472">Membrane</keyword>
<feature type="compositionally biased region" description="Low complexity" evidence="1">
    <location>
        <begin position="154"/>
        <end position="169"/>
    </location>
</feature>
<evidence type="ECO:0000313" key="4">
    <source>
        <dbReference type="EMBL" id="KRZ49553.1"/>
    </source>
</evidence>
<accession>A0A0V1KR03</accession>